<accession>A0ABR1SCG5</accession>
<dbReference type="InterPro" id="IPR012337">
    <property type="entry name" value="RNaseH-like_sf"/>
</dbReference>
<evidence type="ECO:0000259" key="1">
    <source>
        <dbReference type="Pfam" id="PF01612"/>
    </source>
</evidence>
<reference evidence="2 3" key="1">
    <citation type="submission" date="2023-01" db="EMBL/GenBank/DDBJ databases">
        <title>Analysis of 21 Apiospora genomes using comparative genomics revels a genus with tremendous synthesis potential of carbohydrate active enzymes and secondary metabolites.</title>
        <authorList>
            <person name="Sorensen T."/>
        </authorList>
    </citation>
    <scope>NUCLEOTIDE SEQUENCE [LARGE SCALE GENOMIC DNA]</scope>
    <source>
        <strain evidence="2 3">CBS 33761</strain>
    </source>
</reference>
<dbReference type="SUPFAM" id="SSF53098">
    <property type="entry name" value="Ribonuclease H-like"/>
    <property type="match status" value="1"/>
</dbReference>
<proteinExistence type="predicted"/>
<sequence>MSPSSANNGAAIVVDAHPPLKDFLDKLAQLTISPPPLEPPSLYIDIEGVRLGRQGSISIITIHVSPISKTYLVDVATLGRTAFTTQGSREYTLRNILESPDVPKVFFDIRNDSDALFSLFDIAVAGVRDLQLLELAVKSQIQSPKPLVSSLQHCIEADLLWTKEAKTDWLKIKEEGKKLFDPKKGGRYEVFAERPLQKAVVRYCA</sequence>
<evidence type="ECO:0000313" key="3">
    <source>
        <dbReference type="Proteomes" id="UP001444661"/>
    </source>
</evidence>
<dbReference type="PANTHER" id="PTHR43040">
    <property type="entry name" value="RIBONUCLEASE D"/>
    <property type="match status" value="1"/>
</dbReference>
<feature type="domain" description="3'-5' exonuclease" evidence="1">
    <location>
        <begin position="20"/>
        <end position="150"/>
    </location>
</feature>
<dbReference type="InterPro" id="IPR036397">
    <property type="entry name" value="RNaseH_sf"/>
</dbReference>
<gene>
    <name evidence="2" type="ORF">PG993_010815</name>
</gene>
<protein>
    <recommendedName>
        <fullName evidence="1">3'-5' exonuclease domain-containing protein</fullName>
    </recommendedName>
</protein>
<dbReference type="InterPro" id="IPR002562">
    <property type="entry name" value="3'-5'_exonuclease_dom"/>
</dbReference>
<dbReference type="EMBL" id="JAQQWK010000010">
    <property type="protein sequence ID" value="KAK8029524.1"/>
    <property type="molecule type" value="Genomic_DNA"/>
</dbReference>
<evidence type="ECO:0000313" key="2">
    <source>
        <dbReference type="EMBL" id="KAK8029524.1"/>
    </source>
</evidence>
<organism evidence="2 3">
    <name type="scientific">Apiospora rasikravindrae</name>
    <dbReference type="NCBI Taxonomy" id="990691"/>
    <lineage>
        <taxon>Eukaryota</taxon>
        <taxon>Fungi</taxon>
        <taxon>Dikarya</taxon>
        <taxon>Ascomycota</taxon>
        <taxon>Pezizomycotina</taxon>
        <taxon>Sordariomycetes</taxon>
        <taxon>Xylariomycetidae</taxon>
        <taxon>Amphisphaeriales</taxon>
        <taxon>Apiosporaceae</taxon>
        <taxon>Apiospora</taxon>
    </lineage>
</organism>
<name>A0ABR1SCG5_9PEZI</name>
<comment type="caution">
    <text evidence="2">The sequence shown here is derived from an EMBL/GenBank/DDBJ whole genome shotgun (WGS) entry which is preliminary data.</text>
</comment>
<dbReference type="Proteomes" id="UP001444661">
    <property type="component" value="Unassembled WGS sequence"/>
</dbReference>
<dbReference type="Gene3D" id="3.30.420.10">
    <property type="entry name" value="Ribonuclease H-like superfamily/Ribonuclease H"/>
    <property type="match status" value="1"/>
</dbReference>
<dbReference type="Pfam" id="PF01612">
    <property type="entry name" value="DNA_pol_A_exo1"/>
    <property type="match status" value="1"/>
</dbReference>
<keyword evidence="3" id="KW-1185">Reference proteome</keyword>
<dbReference type="PANTHER" id="PTHR43040:SF1">
    <property type="entry name" value="RIBONUCLEASE D"/>
    <property type="match status" value="1"/>
</dbReference>